<reference evidence="5" key="1">
    <citation type="journal article" date="2020" name="Microb. Ecol.">
        <title>The Under-explored Extracellular Proteome of Aero-Terrestrial Microalgae Provides Clues on Different Mechanisms of Desiccation Tolerance in Non-Model Organisms.</title>
        <authorList>
            <person name="Gonzalez-Hourcade M."/>
            <person name="Del Campo E.M."/>
            <person name="Casano L.M."/>
        </authorList>
    </citation>
    <scope>NUCLEOTIDE SEQUENCE</scope>
    <source>
        <strain evidence="5">SAG 216-12</strain>
    </source>
</reference>
<dbReference type="InterPro" id="IPR036749">
    <property type="entry name" value="Expansin_CBD_sf"/>
</dbReference>
<keyword evidence="2" id="KW-0732">Signal</keyword>
<dbReference type="PROSITE" id="PS50843">
    <property type="entry name" value="EXPANSIN_CBD"/>
    <property type="match status" value="1"/>
</dbReference>
<dbReference type="Gene3D" id="2.60.40.760">
    <property type="entry name" value="Expansin, cellulose-binding-like domain"/>
    <property type="match status" value="1"/>
</dbReference>
<dbReference type="Pfam" id="PF01357">
    <property type="entry name" value="Expansin_C"/>
    <property type="match status" value="1"/>
</dbReference>
<evidence type="ECO:0000256" key="1">
    <source>
        <dbReference type="SAM" id="MobiDB-lite"/>
    </source>
</evidence>
<dbReference type="InterPro" id="IPR007117">
    <property type="entry name" value="Expansin_CBD"/>
</dbReference>
<feature type="signal peptide" evidence="2">
    <location>
        <begin position="1"/>
        <end position="22"/>
    </location>
</feature>
<dbReference type="InterPro" id="IPR036908">
    <property type="entry name" value="RlpA-like_sf"/>
</dbReference>
<feature type="region of interest" description="Disordered" evidence="1">
    <location>
        <begin position="479"/>
        <end position="527"/>
    </location>
</feature>
<feature type="compositionally biased region" description="Low complexity" evidence="1">
    <location>
        <begin position="479"/>
        <end position="522"/>
    </location>
</feature>
<dbReference type="PROSITE" id="PS50842">
    <property type="entry name" value="EXPANSIN_EG45"/>
    <property type="match status" value="1"/>
</dbReference>
<evidence type="ECO:0000259" key="4">
    <source>
        <dbReference type="PROSITE" id="PS50843"/>
    </source>
</evidence>
<accession>A0A7L9QDU9</accession>
<dbReference type="PANTHER" id="PTHR31692">
    <property type="entry name" value="EXPANSIN-B3"/>
    <property type="match status" value="1"/>
</dbReference>
<organism evidence="5">
    <name type="scientific">Pseudococcomyxa simplex</name>
    <dbReference type="NCBI Taxonomy" id="464287"/>
    <lineage>
        <taxon>Eukaryota</taxon>
        <taxon>Viridiplantae</taxon>
        <taxon>Chlorophyta</taxon>
        <taxon>core chlorophytes</taxon>
        <taxon>Trebouxiophyceae</taxon>
        <taxon>Chlorellales</taxon>
        <taxon>Oocystaceae</taxon>
        <taxon>Pseudococcomyxa</taxon>
    </lineage>
</organism>
<dbReference type="PANTHER" id="PTHR31692:SF5">
    <property type="entry name" value="EXPANSIN-B3"/>
    <property type="match status" value="1"/>
</dbReference>
<dbReference type="AlphaFoldDB" id="A0A7L9QDU9"/>
<dbReference type="CDD" id="cd22271">
    <property type="entry name" value="DPBB_EXP_N-like"/>
    <property type="match status" value="1"/>
</dbReference>
<evidence type="ECO:0000313" key="5">
    <source>
        <dbReference type="EMBL" id="QOL01072.1"/>
    </source>
</evidence>
<feature type="domain" description="Expansin-like CBD" evidence="4">
    <location>
        <begin position="167"/>
        <end position="237"/>
    </location>
</feature>
<dbReference type="EMBL" id="MT438825">
    <property type="protein sequence ID" value="QOL01072.1"/>
    <property type="molecule type" value="mRNA"/>
</dbReference>
<feature type="chain" id="PRO_5029886897" evidence="2">
    <location>
        <begin position="23"/>
        <end position="587"/>
    </location>
</feature>
<dbReference type="Gene3D" id="2.40.40.10">
    <property type="entry name" value="RlpA-like domain"/>
    <property type="match status" value="1"/>
</dbReference>
<evidence type="ECO:0000256" key="2">
    <source>
        <dbReference type="SAM" id="SignalP"/>
    </source>
</evidence>
<dbReference type="SUPFAM" id="SSF49590">
    <property type="entry name" value="PHL pollen allergen"/>
    <property type="match status" value="1"/>
</dbReference>
<name>A0A7L9QDU9_9CHLO</name>
<feature type="domain" description="Expansin-like EG45" evidence="3">
    <location>
        <begin position="51"/>
        <end position="156"/>
    </location>
</feature>
<proteinExistence type="evidence at transcript level"/>
<sequence>MHSLELICCVLVLLSVAASGAADLPTQGFATQYGGRQDRNDPNTPIYGLIDGACGYGAIPRTSWPYWQVAALGFSNSVSVSGSPQKWGCGACIQVTCTGSGCASTDPFVVLVTDTCKSCSANQININALTYNKYISPTNGQLAVSWQKVPCAPTGNIVARVTAASGSYLRLVLLEVGGSNGVKSVEVSKSGSGSWIKMDTAWGANFQTSSAPSPPLDLRITPNDGSAPLVATGAIPAAATGDYDTGVQLGFPATAATNATAAAPGAAGNATMPYLGPPVGPQQIPAVATANATAAPANATAVPVNATPAAAAPVAAANATAAPAVAAAAVPVVPASAATNFTTLTLPAPDVAQSPLSTKSAVAGQPVSQPTAQPAAVPKPATAVPAVAVPVAAAPATAAVPTAAVPAAAVPTKAAVPIAATPASGGAVAAFSTPAVAAPVQAMPPVAMPAPVQATPPVTPVQAIPPVAPVQATAPATPSLTVPAPVQATPPSTTTAAPSPAAAKTPAATSTSPAASPPQAAAISTGSAPAPVYQASGNTNQPFSLNFDRTTTNVTGGSTATAPSIDSAVQQILNPKVNYSSGGRRLA</sequence>
<protein>
    <submittedName>
        <fullName evidence="5">Putative extracellular protein CSOL_006</fullName>
    </submittedName>
</protein>
<evidence type="ECO:0000259" key="3">
    <source>
        <dbReference type="PROSITE" id="PS50842"/>
    </source>
</evidence>
<dbReference type="SUPFAM" id="SSF50685">
    <property type="entry name" value="Barwin-like endoglucanases"/>
    <property type="match status" value="1"/>
</dbReference>
<dbReference type="InterPro" id="IPR007112">
    <property type="entry name" value="Expansin/allergen_DPBB_dom"/>
</dbReference>